<evidence type="ECO:0000259" key="5">
    <source>
        <dbReference type="Pfam" id="PF13802"/>
    </source>
</evidence>
<dbReference type="Proteomes" id="UP000635477">
    <property type="component" value="Unassembled WGS sequence"/>
</dbReference>
<protein>
    <submittedName>
        <fullName evidence="7">Uncharacterized protein</fullName>
    </submittedName>
</protein>
<dbReference type="SUPFAM" id="SSF51445">
    <property type="entry name" value="(Trans)glycosidases"/>
    <property type="match status" value="1"/>
</dbReference>
<dbReference type="Pfam" id="PF01055">
    <property type="entry name" value="Glyco_hydro_31_2nd"/>
    <property type="match status" value="1"/>
</dbReference>
<dbReference type="InterPro" id="IPR000322">
    <property type="entry name" value="Glyco_hydro_31_TIM"/>
</dbReference>
<evidence type="ECO:0000259" key="6">
    <source>
        <dbReference type="Pfam" id="PF21365"/>
    </source>
</evidence>
<keyword evidence="2" id="KW-0378">Hydrolase</keyword>
<dbReference type="AlphaFoldDB" id="A0A8H4UNR6"/>
<evidence type="ECO:0000256" key="2">
    <source>
        <dbReference type="RuleBase" id="RU361185"/>
    </source>
</evidence>
<dbReference type="GO" id="GO:0004553">
    <property type="term" value="F:hydrolase activity, hydrolyzing O-glycosyl compounds"/>
    <property type="evidence" value="ECO:0007669"/>
    <property type="project" value="InterPro"/>
</dbReference>
<dbReference type="SUPFAM" id="SSF74650">
    <property type="entry name" value="Galactose mutarotase-like"/>
    <property type="match status" value="1"/>
</dbReference>
<dbReference type="Gene3D" id="3.20.20.80">
    <property type="entry name" value="Glycosidases"/>
    <property type="match status" value="1"/>
</dbReference>
<keyword evidence="2" id="KW-0326">Glycosidase</keyword>
<comment type="caution">
    <text evidence="7">The sequence shown here is derived from an EMBL/GenBank/DDBJ whole genome shotgun (WGS) entry which is preliminary data.</text>
</comment>
<feature type="domain" description="Glycoside hydrolase family 31 TIM barrel" evidence="4">
    <location>
        <begin position="250"/>
        <end position="584"/>
    </location>
</feature>
<evidence type="ECO:0000256" key="1">
    <source>
        <dbReference type="ARBA" id="ARBA00007806"/>
    </source>
</evidence>
<dbReference type="Gene3D" id="2.60.40.1180">
    <property type="entry name" value="Golgi alpha-mannosidase II"/>
    <property type="match status" value="1"/>
</dbReference>
<sequence length="678" mass="77292">MSSKAGNQEYGTRPDPAFTNENNRRLGFRFDAEILFIEPWGPDALRVRATCLATLPERDWALTERPGALTPEIVIQNSSASITNGKIKADISRRGKIVITNIETGKVLLEEFARHRLDILDPKCSSLRLQAREWKPRLGSADYHLTMRFESQDANERIYGMGQYQQPFLNLKGADLELAHRNSQATVPFALSSLGYGILWNNPAVGRAVFSNLTTTFEAYSTDMLDYWVVAGDSPADIIKAYTSVTGRVPMMPEYGMGFWQCKLRYQTQEELLEVAREYKRRELPIDLIVCDYFHWPNQGDWKFDPTFWPDPDAMVAELKSMNIELMVSIWPTVEKDSENYDEMLRRGLLIRQDRGIRASMEGRGYAVHYDATNPEARSFVWEAAKRNYHDKGIKVFWLDEAEPEYTVYDFDIYRYAAGPNLSIGNIYPRDFAKGFYEGMAESGQKNIVNLLRCAWAGSQKYGALVWSGDIASSWGSLRNQLAAGLNMGMAGMAWFTTDIGGFHGGDPDEPKFRELFVRWFQWGTFCPVMRLHGDREPKQPRLGTTGGSFCLSGGPNEVWSYGDEVYGICKKYMQIREEMRDYTRDLMKAAHESGDPLMRPCFYDFPADDQCWRLEDQYMYGPKYLVAPILQPGQTKREVYLPGAGVQWKDADGAVHEGGKTVTVDCPLETMPVFKRD</sequence>
<keyword evidence="8" id="KW-1185">Reference proteome</keyword>
<dbReference type="SUPFAM" id="SSF51011">
    <property type="entry name" value="Glycosyl hydrolase domain"/>
    <property type="match status" value="1"/>
</dbReference>
<dbReference type="InterPro" id="IPR013780">
    <property type="entry name" value="Glyco_hydro_b"/>
</dbReference>
<feature type="domain" description="Glycoside hydrolase family 31 N-terminal" evidence="5">
    <location>
        <begin position="41"/>
        <end position="204"/>
    </location>
</feature>
<dbReference type="OrthoDB" id="10070917at2759"/>
<reference evidence="7" key="1">
    <citation type="journal article" date="2020" name="BMC Genomics">
        <title>Correction to: Identification and distribution of gene clusters required for synthesis of sphingolipid metabolism inhibitors in diverse species of the filamentous fungus Fusarium.</title>
        <authorList>
            <person name="Kim H.S."/>
            <person name="Lohmar J.M."/>
            <person name="Busman M."/>
            <person name="Brown D.W."/>
            <person name="Naumann T.A."/>
            <person name="Divon H.H."/>
            <person name="Lysoe E."/>
            <person name="Uhlig S."/>
            <person name="Proctor R.H."/>
        </authorList>
    </citation>
    <scope>NUCLEOTIDE SEQUENCE</scope>
    <source>
        <strain evidence="7">NRRL 22465</strain>
    </source>
</reference>
<dbReference type="PANTHER" id="PTHR43863">
    <property type="entry name" value="HYDROLASE, PUTATIVE (AFU_ORTHOLOGUE AFUA_1G03140)-RELATED"/>
    <property type="match status" value="1"/>
</dbReference>
<evidence type="ECO:0000259" key="4">
    <source>
        <dbReference type="Pfam" id="PF01055"/>
    </source>
</evidence>
<organism evidence="7 8">
    <name type="scientific">Fusarium zealandicum</name>
    <dbReference type="NCBI Taxonomy" id="1053134"/>
    <lineage>
        <taxon>Eukaryota</taxon>
        <taxon>Fungi</taxon>
        <taxon>Dikarya</taxon>
        <taxon>Ascomycota</taxon>
        <taxon>Pezizomycotina</taxon>
        <taxon>Sordariomycetes</taxon>
        <taxon>Hypocreomycetidae</taxon>
        <taxon>Hypocreales</taxon>
        <taxon>Nectriaceae</taxon>
        <taxon>Fusarium</taxon>
        <taxon>Fusarium staphyleae species complex</taxon>
    </lineage>
</organism>
<feature type="domain" description="Glycosyl hydrolase family 31 C-terminal" evidence="6">
    <location>
        <begin position="595"/>
        <end position="677"/>
    </location>
</feature>
<accession>A0A8H4UNR6</accession>
<dbReference type="InterPro" id="IPR017853">
    <property type="entry name" value="GH"/>
</dbReference>
<dbReference type="InterPro" id="IPR051816">
    <property type="entry name" value="Glycosyl_Hydrolase_31"/>
</dbReference>
<gene>
    <name evidence="7" type="ORF">FZEAL_3456</name>
</gene>
<comment type="similarity">
    <text evidence="1 2">Belongs to the glycosyl hydrolase 31 family.</text>
</comment>
<dbReference type="InterPro" id="IPR025887">
    <property type="entry name" value="Glyco_hydro_31_N_dom"/>
</dbReference>
<dbReference type="CDD" id="cd14752">
    <property type="entry name" value="GH31_N"/>
    <property type="match status" value="1"/>
</dbReference>
<dbReference type="PANTHER" id="PTHR43863:SF2">
    <property type="entry name" value="MALTASE-GLUCOAMYLASE"/>
    <property type="match status" value="1"/>
</dbReference>
<proteinExistence type="inferred from homology"/>
<evidence type="ECO:0000256" key="3">
    <source>
        <dbReference type="SAM" id="MobiDB-lite"/>
    </source>
</evidence>
<dbReference type="CDD" id="cd06591">
    <property type="entry name" value="GH31_xylosidase_XylS"/>
    <property type="match status" value="1"/>
</dbReference>
<dbReference type="Pfam" id="PF13802">
    <property type="entry name" value="Gal_mutarotas_2"/>
    <property type="match status" value="1"/>
</dbReference>
<dbReference type="EMBL" id="JABEYC010000222">
    <property type="protein sequence ID" value="KAF4980561.1"/>
    <property type="molecule type" value="Genomic_DNA"/>
</dbReference>
<reference evidence="7" key="2">
    <citation type="submission" date="2020-05" db="EMBL/GenBank/DDBJ databases">
        <authorList>
            <person name="Kim H.-S."/>
            <person name="Proctor R.H."/>
            <person name="Brown D.W."/>
        </authorList>
    </citation>
    <scope>NUCLEOTIDE SEQUENCE</scope>
    <source>
        <strain evidence="7">NRRL 22465</strain>
    </source>
</reference>
<name>A0A8H4UNR6_9HYPO</name>
<dbReference type="GO" id="GO:0005975">
    <property type="term" value="P:carbohydrate metabolic process"/>
    <property type="evidence" value="ECO:0007669"/>
    <property type="project" value="InterPro"/>
</dbReference>
<feature type="region of interest" description="Disordered" evidence="3">
    <location>
        <begin position="1"/>
        <end position="22"/>
    </location>
</feature>
<dbReference type="InterPro" id="IPR048395">
    <property type="entry name" value="Glyco_hydro_31_C"/>
</dbReference>
<evidence type="ECO:0000313" key="7">
    <source>
        <dbReference type="EMBL" id="KAF4980561.1"/>
    </source>
</evidence>
<dbReference type="Pfam" id="PF21365">
    <property type="entry name" value="Glyco_hydro_31_3rd"/>
    <property type="match status" value="1"/>
</dbReference>
<dbReference type="Gene3D" id="2.60.40.1760">
    <property type="entry name" value="glycosyl hydrolase (family 31)"/>
    <property type="match status" value="1"/>
</dbReference>
<evidence type="ECO:0000313" key="8">
    <source>
        <dbReference type="Proteomes" id="UP000635477"/>
    </source>
</evidence>
<feature type="compositionally biased region" description="Polar residues" evidence="3">
    <location>
        <begin position="1"/>
        <end position="10"/>
    </location>
</feature>
<dbReference type="GO" id="GO:0030246">
    <property type="term" value="F:carbohydrate binding"/>
    <property type="evidence" value="ECO:0007669"/>
    <property type="project" value="InterPro"/>
</dbReference>
<dbReference type="InterPro" id="IPR011013">
    <property type="entry name" value="Gal_mutarotase_sf_dom"/>
</dbReference>